<reference evidence="2" key="1">
    <citation type="submission" date="2020-10" db="EMBL/GenBank/DDBJ databases">
        <authorList>
            <person name="Gilroy R."/>
        </authorList>
    </citation>
    <scope>NUCLEOTIDE SEQUENCE</scope>
    <source>
        <strain evidence="2">CHK33-4379</strain>
    </source>
</reference>
<accession>A0A9D1KLK7</accession>
<organism evidence="2 3">
    <name type="scientific">Candidatus Faeciplasma pullistercoris</name>
    <dbReference type="NCBI Taxonomy" id="2840800"/>
    <lineage>
        <taxon>Bacteria</taxon>
        <taxon>Bacillati</taxon>
        <taxon>Bacillota</taxon>
        <taxon>Clostridia</taxon>
        <taxon>Eubacteriales</taxon>
        <taxon>Oscillospiraceae</taxon>
        <taxon>Oscillospiraceae incertae sedis</taxon>
        <taxon>Candidatus Faeciplasma</taxon>
    </lineage>
</organism>
<evidence type="ECO:0000313" key="3">
    <source>
        <dbReference type="Proteomes" id="UP000824136"/>
    </source>
</evidence>
<sequence>MSRTSYSVALGGIISAVCVLLEFSVGILPLFLYIFPMICAILINILVEECGMKTAVSAYAAVSIISALICPDKEAVAMFAGFFGYYPIARVYIQRLVSRVLRWIVKLVIFNIAIVLSYLMLIWIMGLEQLGLDGAVYMNIILLAVGNAIFIMFDIILARLLRLYNSRYRGRFFRGRR</sequence>
<feature type="transmembrane region" description="Helical" evidence="1">
    <location>
        <begin position="100"/>
        <end position="124"/>
    </location>
</feature>
<keyword evidence="1" id="KW-0812">Transmembrane</keyword>
<dbReference type="Proteomes" id="UP000824136">
    <property type="component" value="Unassembled WGS sequence"/>
</dbReference>
<reference evidence="2" key="2">
    <citation type="journal article" date="2021" name="PeerJ">
        <title>Extensive microbial diversity within the chicken gut microbiome revealed by metagenomics and culture.</title>
        <authorList>
            <person name="Gilroy R."/>
            <person name="Ravi A."/>
            <person name="Getino M."/>
            <person name="Pursley I."/>
            <person name="Horton D.L."/>
            <person name="Alikhan N.F."/>
            <person name="Baker D."/>
            <person name="Gharbi K."/>
            <person name="Hall N."/>
            <person name="Watson M."/>
            <person name="Adriaenssens E.M."/>
            <person name="Foster-Nyarko E."/>
            <person name="Jarju S."/>
            <person name="Secka A."/>
            <person name="Antonio M."/>
            <person name="Oren A."/>
            <person name="Chaudhuri R.R."/>
            <person name="La Ragione R."/>
            <person name="Hildebrand F."/>
            <person name="Pallen M.J."/>
        </authorList>
    </citation>
    <scope>NUCLEOTIDE SEQUENCE</scope>
    <source>
        <strain evidence="2">CHK33-4379</strain>
    </source>
</reference>
<feature type="transmembrane region" description="Helical" evidence="1">
    <location>
        <begin position="7"/>
        <end position="24"/>
    </location>
</feature>
<gene>
    <name evidence="2" type="ORF">IAC39_07530</name>
</gene>
<proteinExistence type="predicted"/>
<keyword evidence="1" id="KW-1133">Transmembrane helix</keyword>
<dbReference type="EMBL" id="DVLL01000023">
    <property type="protein sequence ID" value="HIT59542.1"/>
    <property type="molecule type" value="Genomic_DNA"/>
</dbReference>
<feature type="transmembrane region" description="Helical" evidence="1">
    <location>
        <begin position="75"/>
        <end position="93"/>
    </location>
</feature>
<feature type="transmembrane region" description="Helical" evidence="1">
    <location>
        <begin position="30"/>
        <end position="47"/>
    </location>
</feature>
<dbReference type="AlphaFoldDB" id="A0A9D1KLK7"/>
<comment type="caution">
    <text evidence="2">The sequence shown here is derived from an EMBL/GenBank/DDBJ whole genome shotgun (WGS) entry which is preliminary data.</text>
</comment>
<feature type="transmembrane region" description="Helical" evidence="1">
    <location>
        <begin position="136"/>
        <end position="161"/>
    </location>
</feature>
<protein>
    <submittedName>
        <fullName evidence="2">Uncharacterized protein</fullName>
    </submittedName>
</protein>
<evidence type="ECO:0000256" key="1">
    <source>
        <dbReference type="SAM" id="Phobius"/>
    </source>
</evidence>
<keyword evidence="1" id="KW-0472">Membrane</keyword>
<evidence type="ECO:0000313" key="2">
    <source>
        <dbReference type="EMBL" id="HIT59542.1"/>
    </source>
</evidence>
<name>A0A9D1KLK7_9FIRM</name>
<feature type="transmembrane region" description="Helical" evidence="1">
    <location>
        <begin position="54"/>
        <end position="69"/>
    </location>
</feature>